<dbReference type="AlphaFoldDB" id="A0A1C3PGS9"/>
<evidence type="ECO:0000313" key="2">
    <source>
        <dbReference type="EMBL" id="SBW29009.1"/>
    </source>
</evidence>
<name>A0A1C3PGS9_9ACTN</name>
<dbReference type="EMBL" id="FLUV01002612">
    <property type="protein sequence ID" value="SBW29009.1"/>
    <property type="molecule type" value="Genomic_DNA"/>
</dbReference>
<organism evidence="2 3">
    <name type="scientific">Candidatus Protofrankia californiensis</name>
    <dbReference type="NCBI Taxonomy" id="1839754"/>
    <lineage>
        <taxon>Bacteria</taxon>
        <taxon>Bacillati</taxon>
        <taxon>Actinomycetota</taxon>
        <taxon>Actinomycetes</taxon>
        <taxon>Frankiales</taxon>
        <taxon>Frankiaceae</taxon>
        <taxon>Protofrankia</taxon>
    </lineage>
</organism>
<sequence>MTAPPRRRNTTSAKTTLSQPIRPGQRDLLPLAVVLAELGDEHGPLARSTFDDWRARGVAPKVIKLPNGQIRIDRYDLNTWLDSRIQNPAA</sequence>
<keyword evidence="3" id="KW-1185">Reference proteome</keyword>
<feature type="compositionally biased region" description="Polar residues" evidence="1">
    <location>
        <begin position="10"/>
        <end position="19"/>
    </location>
</feature>
<proteinExistence type="predicted"/>
<evidence type="ECO:0008006" key="4">
    <source>
        <dbReference type="Google" id="ProtNLM"/>
    </source>
</evidence>
<dbReference type="Proteomes" id="UP000199013">
    <property type="component" value="Unassembled WGS sequence"/>
</dbReference>
<evidence type="ECO:0000256" key="1">
    <source>
        <dbReference type="SAM" id="MobiDB-lite"/>
    </source>
</evidence>
<protein>
    <recommendedName>
        <fullName evidence="4">Helix-turn-helix domain-containing protein</fullName>
    </recommendedName>
</protein>
<evidence type="ECO:0000313" key="3">
    <source>
        <dbReference type="Proteomes" id="UP000199013"/>
    </source>
</evidence>
<gene>
    <name evidence="2" type="ORF">FDG2_6317</name>
</gene>
<accession>A0A1C3PGS9</accession>
<feature type="region of interest" description="Disordered" evidence="1">
    <location>
        <begin position="1"/>
        <end position="22"/>
    </location>
</feature>
<reference evidence="3" key="1">
    <citation type="submission" date="2016-02" db="EMBL/GenBank/DDBJ databases">
        <authorList>
            <person name="Wibberg D."/>
        </authorList>
    </citation>
    <scope>NUCLEOTIDE SEQUENCE [LARGE SCALE GENOMIC DNA]</scope>
</reference>